<keyword evidence="6 12" id="KW-0408">Iron</keyword>
<keyword evidence="8 12" id="KW-0342">GTP-binding</keyword>
<evidence type="ECO:0000256" key="8">
    <source>
        <dbReference type="ARBA" id="ARBA00023134"/>
    </source>
</evidence>
<dbReference type="Proteomes" id="UP001449795">
    <property type="component" value="Chromosome"/>
</dbReference>
<dbReference type="SMART" id="SM00729">
    <property type="entry name" value="Elp3"/>
    <property type="match status" value="1"/>
</dbReference>
<feature type="binding site" evidence="12">
    <location>
        <position position="36"/>
    </location>
    <ligand>
        <name>[4Fe-4S] cluster</name>
        <dbReference type="ChEBI" id="CHEBI:49883"/>
        <label>1</label>
        <note>4Fe-4S-S-AdoMet</note>
    </ligand>
</feature>
<evidence type="ECO:0000256" key="9">
    <source>
        <dbReference type="ARBA" id="ARBA00023150"/>
    </source>
</evidence>
<comment type="cofactor">
    <cofactor evidence="12">
        <name>[4Fe-4S] cluster</name>
        <dbReference type="ChEBI" id="CHEBI:49883"/>
    </cofactor>
    <text evidence="12">Binds 2 [4Fe-4S] clusters. Binds 1 [4Fe-4S] cluster coordinated with 3 cysteines and an exchangeable S-adenosyl-L-methionine and 1 [4Fe-4S] cluster coordinated with 3 cysteines and the GTP-derived substrate.</text>
</comment>
<dbReference type="NCBIfam" id="TIGR02666">
    <property type="entry name" value="moaA"/>
    <property type="match status" value="1"/>
</dbReference>
<feature type="binding site" evidence="12">
    <location>
        <position position="134"/>
    </location>
    <ligand>
        <name>S-adenosyl-L-methionine</name>
        <dbReference type="ChEBI" id="CHEBI:59789"/>
    </ligand>
</feature>
<dbReference type="SFLD" id="SFLDG01383">
    <property type="entry name" value="cyclic_pyranopterin_phosphate"/>
    <property type="match status" value="1"/>
</dbReference>
<feature type="binding site" evidence="12">
    <location>
        <position position="83"/>
    </location>
    <ligand>
        <name>S-adenosyl-L-methionine</name>
        <dbReference type="ChEBI" id="CHEBI:59789"/>
    </ligand>
</feature>
<dbReference type="CDD" id="cd01335">
    <property type="entry name" value="Radical_SAM"/>
    <property type="match status" value="1"/>
</dbReference>
<proteinExistence type="inferred from homology"/>
<comment type="pathway">
    <text evidence="12">Cofactor biosynthesis; molybdopterin biosynthesis.</text>
</comment>
<dbReference type="InterPro" id="IPR013785">
    <property type="entry name" value="Aldolase_TIM"/>
</dbReference>
<feature type="binding site" evidence="12">
    <location>
        <position position="110"/>
    </location>
    <ligand>
        <name>GTP</name>
        <dbReference type="ChEBI" id="CHEBI:37565"/>
    </ligand>
</feature>
<keyword evidence="15" id="KW-1185">Reference proteome</keyword>
<feature type="domain" description="Radical SAM core" evidence="13">
    <location>
        <begin position="16"/>
        <end position="244"/>
    </location>
</feature>
<feature type="binding site" evidence="12">
    <location>
        <position position="207"/>
    </location>
    <ligand>
        <name>S-adenosyl-L-methionine</name>
        <dbReference type="ChEBI" id="CHEBI:59789"/>
    </ligand>
</feature>
<dbReference type="GO" id="GO:0061798">
    <property type="term" value="F:GTP 3',8'-cyclase activity"/>
    <property type="evidence" value="ECO:0007669"/>
    <property type="project" value="UniProtKB-EC"/>
</dbReference>
<sequence>MDEIALRRTDRPVLDRRGRPLRDLRISVMDRCNFRCPYCMPEAAYPEGFRFLSPPERLDFDEIARVARMAAALGVTKLRLTGGEPLLRPGLADLVARLVRIPGIDDVALTTNGVLLDRQAGALRAAGLHRVTVSLDSLDPRVFARLSGGRAELAAVLRGIDAARHAGFPGGVKINTVVQRGVNDDGVPDLLAHFRHTGVVVRLIEYMDVGSRNGWTRDDVVPSRALLARLGTLWPLEPLLPNYRGEVARRYRYVDGGGEIGFIASVSAPFCGGCSRARLSSEGRLYTCLFATEGTDLRAILRDQSGAGDDERLRQVLSRIWRDRADRYSEARVEDTAQADGTKYKQTHEKIEMHYIGG</sequence>
<name>A0ABZ3D213_9PROT</name>
<dbReference type="SFLD" id="SFLDS00029">
    <property type="entry name" value="Radical_SAM"/>
    <property type="match status" value="1"/>
</dbReference>
<keyword evidence="4 12" id="KW-0479">Metal-binding</keyword>
<comment type="similarity">
    <text evidence="12">Belongs to the radical SAM superfamily. MoaA family.</text>
</comment>
<keyword evidence="2 12" id="KW-0004">4Fe-4S</keyword>
<comment type="function">
    <text evidence="12">Catalyzes the cyclization of GTP to (8S)-3',8-cyclo-7,8-dihydroguanosine 5'-triphosphate.</text>
</comment>
<dbReference type="InterPro" id="IPR006638">
    <property type="entry name" value="Elp3/MiaA/NifB-like_rSAM"/>
</dbReference>
<dbReference type="Pfam" id="PF06463">
    <property type="entry name" value="Mob_synth_C"/>
    <property type="match status" value="1"/>
</dbReference>
<gene>
    <name evidence="12 14" type="primary">moaA</name>
    <name evidence="14" type="ORF">AAC691_16135</name>
</gene>
<keyword evidence="9 12" id="KW-0501">Molybdenum cofactor biosynthesis</keyword>
<keyword evidence="3 12" id="KW-0949">S-adenosyl-L-methionine</keyword>
<evidence type="ECO:0000256" key="3">
    <source>
        <dbReference type="ARBA" id="ARBA00022691"/>
    </source>
</evidence>
<accession>A0ABZ3D213</accession>
<evidence type="ECO:0000256" key="6">
    <source>
        <dbReference type="ARBA" id="ARBA00023004"/>
    </source>
</evidence>
<protein>
    <recommendedName>
        <fullName evidence="1 12">GTP 3',8-cyclase</fullName>
        <ecNumber evidence="1 12">4.1.99.22</ecNumber>
    </recommendedName>
    <alternativeName>
        <fullName evidence="12">Molybdenum cofactor biosynthesis protein A</fullName>
    </alternativeName>
</protein>
<dbReference type="InterPro" id="IPR007197">
    <property type="entry name" value="rSAM"/>
</dbReference>
<dbReference type="HAMAP" id="MF_01225_B">
    <property type="entry name" value="MoaA_B"/>
    <property type="match status" value="1"/>
</dbReference>
<feature type="binding site" evidence="12">
    <location>
        <position position="38"/>
    </location>
    <ligand>
        <name>S-adenosyl-L-methionine</name>
        <dbReference type="ChEBI" id="CHEBI:59789"/>
    </ligand>
</feature>
<feature type="binding site" evidence="12">
    <location>
        <position position="173"/>
    </location>
    <ligand>
        <name>GTP</name>
        <dbReference type="ChEBI" id="CHEBI:37565"/>
    </ligand>
</feature>
<evidence type="ECO:0000256" key="7">
    <source>
        <dbReference type="ARBA" id="ARBA00023014"/>
    </source>
</evidence>
<dbReference type="PANTHER" id="PTHR22960">
    <property type="entry name" value="MOLYBDOPTERIN COFACTOR SYNTHESIS PROTEIN A"/>
    <property type="match status" value="1"/>
</dbReference>
<evidence type="ECO:0000256" key="2">
    <source>
        <dbReference type="ARBA" id="ARBA00022485"/>
    </source>
</evidence>
<feature type="binding site" evidence="12">
    <location>
        <position position="25"/>
    </location>
    <ligand>
        <name>GTP</name>
        <dbReference type="ChEBI" id="CHEBI:37565"/>
    </ligand>
</feature>
<dbReference type="CDD" id="cd21117">
    <property type="entry name" value="Twitch_MoaA"/>
    <property type="match status" value="1"/>
</dbReference>
<evidence type="ECO:0000313" key="14">
    <source>
        <dbReference type="EMBL" id="XAE41793.1"/>
    </source>
</evidence>
<dbReference type="InterPro" id="IPR000385">
    <property type="entry name" value="MoaA_NifB_PqqE_Fe-S-bd_CS"/>
</dbReference>
<evidence type="ECO:0000313" key="15">
    <source>
        <dbReference type="Proteomes" id="UP001449795"/>
    </source>
</evidence>
<evidence type="ECO:0000256" key="5">
    <source>
        <dbReference type="ARBA" id="ARBA00022741"/>
    </source>
</evidence>
<feature type="binding site" evidence="12">
    <location>
        <position position="271"/>
    </location>
    <ligand>
        <name>[4Fe-4S] cluster</name>
        <dbReference type="ChEBI" id="CHEBI:49883"/>
        <label>2</label>
        <note>4Fe-4S-substrate</note>
    </ligand>
</feature>
<feature type="binding site" evidence="12">
    <location>
        <position position="274"/>
    </location>
    <ligand>
        <name>[4Fe-4S] cluster</name>
        <dbReference type="ChEBI" id="CHEBI:49883"/>
        <label>2</label>
        <note>4Fe-4S-substrate</note>
    </ligand>
</feature>
<evidence type="ECO:0000259" key="13">
    <source>
        <dbReference type="PROSITE" id="PS51918"/>
    </source>
</evidence>
<reference evidence="14 15" key="1">
    <citation type="submission" date="2024-04" db="EMBL/GenBank/DDBJ databases">
        <title>Complete genome sequence of Nguyenibacter vanlangesis HBCM-1154, a strain capable of nitrogen fixation, IAA production, and phosphorus solubilization isolated from sugarcane soil.</title>
        <authorList>
            <person name="MY HANH P."/>
        </authorList>
    </citation>
    <scope>NUCLEOTIDE SEQUENCE [LARGE SCALE GENOMIC DNA]</scope>
    <source>
        <strain evidence="14 15">HBCM 1154</strain>
    </source>
</reference>
<dbReference type="InterPro" id="IPR010505">
    <property type="entry name" value="MoaA_twitch"/>
</dbReference>
<feature type="binding site" evidence="12">
    <location>
        <position position="39"/>
    </location>
    <ligand>
        <name>[4Fe-4S] cluster</name>
        <dbReference type="ChEBI" id="CHEBI:49883"/>
        <label>1</label>
        <note>4Fe-4S-S-AdoMet</note>
    </ligand>
</feature>
<keyword evidence="10 12" id="KW-0456">Lyase</keyword>
<keyword evidence="5 12" id="KW-0547">Nucleotide-binding</keyword>
<dbReference type="Gene3D" id="3.20.20.70">
    <property type="entry name" value="Aldolase class I"/>
    <property type="match status" value="1"/>
</dbReference>
<feature type="binding site" evidence="12">
    <location>
        <position position="288"/>
    </location>
    <ligand>
        <name>[4Fe-4S] cluster</name>
        <dbReference type="ChEBI" id="CHEBI:49883"/>
        <label>2</label>
        <note>4Fe-4S-substrate</note>
    </ligand>
</feature>
<feature type="binding site" evidence="12">
    <location>
        <position position="79"/>
    </location>
    <ligand>
        <name>GTP</name>
        <dbReference type="ChEBI" id="CHEBI:37565"/>
    </ligand>
</feature>
<dbReference type="InterPro" id="IPR040064">
    <property type="entry name" value="MoaA-like"/>
</dbReference>
<dbReference type="EC" id="4.1.99.22" evidence="1 12"/>
<evidence type="ECO:0000256" key="1">
    <source>
        <dbReference type="ARBA" id="ARBA00012167"/>
    </source>
</evidence>
<dbReference type="InterPro" id="IPR058240">
    <property type="entry name" value="rSAM_sf"/>
</dbReference>
<dbReference type="PROSITE" id="PS01305">
    <property type="entry name" value="MOAA_NIFB_PQQE"/>
    <property type="match status" value="1"/>
</dbReference>
<keyword evidence="7 12" id="KW-0411">Iron-sulfur</keyword>
<comment type="subunit">
    <text evidence="12">Monomer and homodimer.</text>
</comment>
<evidence type="ECO:0000256" key="11">
    <source>
        <dbReference type="ARBA" id="ARBA00048697"/>
    </source>
</evidence>
<dbReference type="PROSITE" id="PS51918">
    <property type="entry name" value="RADICAL_SAM"/>
    <property type="match status" value="1"/>
</dbReference>
<dbReference type="PANTHER" id="PTHR22960:SF0">
    <property type="entry name" value="MOLYBDENUM COFACTOR BIOSYNTHESIS PROTEIN 1"/>
    <property type="match status" value="1"/>
</dbReference>
<dbReference type="RefSeq" id="WP_342627643.1">
    <property type="nucleotide sequence ID" value="NZ_CP152276.1"/>
</dbReference>
<evidence type="ECO:0000256" key="10">
    <source>
        <dbReference type="ARBA" id="ARBA00023239"/>
    </source>
</evidence>
<dbReference type="SFLD" id="SFLDG01386">
    <property type="entry name" value="main_SPASM_domain-containing"/>
    <property type="match status" value="1"/>
</dbReference>
<evidence type="ECO:0000256" key="4">
    <source>
        <dbReference type="ARBA" id="ARBA00022723"/>
    </source>
</evidence>
<evidence type="ECO:0000256" key="12">
    <source>
        <dbReference type="HAMAP-Rule" id="MF_01225"/>
    </source>
</evidence>
<organism evidence="14 15">
    <name type="scientific">Nguyenibacter vanlangensis</name>
    <dbReference type="NCBI Taxonomy" id="1216886"/>
    <lineage>
        <taxon>Bacteria</taxon>
        <taxon>Pseudomonadati</taxon>
        <taxon>Pseudomonadota</taxon>
        <taxon>Alphaproteobacteria</taxon>
        <taxon>Acetobacterales</taxon>
        <taxon>Acetobacteraceae</taxon>
        <taxon>Nguyenibacter</taxon>
    </lineage>
</organism>
<dbReference type="SUPFAM" id="SSF102114">
    <property type="entry name" value="Radical SAM enzymes"/>
    <property type="match status" value="1"/>
</dbReference>
<feature type="binding site" evidence="12">
    <location>
        <position position="32"/>
    </location>
    <ligand>
        <name>[4Fe-4S] cluster</name>
        <dbReference type="ChEBI" id="CHEBI:49883"/>
        <label>1</label>
        <note>4Fe-4S-S-AdoMet</note>
    </ligand>
</feature>
<feature type="binding site" evidence="12">
    <location>
        <begin position="276"/>
        <end position="278"/>
    </location>
    <ligand>
        <name>GTP</name>
        <dbReference type="ChEBI" id="CHEBI:37565"/>
    </ligand>
</feature>
<dbReference type="SFLD" id="SFLDG01067">
    <property type="entry name" value="SPASM/twitch_domain_containing"/>
    <property type="match status" value="1"/>
</dbReference>
<dbReference type="InterPro" id="IPR050105">
    <property type="entry name" value="MoCo_biosynth_MoaA/MoaC"/>
</dbReference>
<dbReference type="Pfam" id="PF04055">
    <property type="entry name" value="Radical_SAM"/>
    <property type="match status" value="1"/>
</dbReference>
<dbReference type="EMBL" id="CP152276">
    <property type="protein sequence ID" value="XAE41793.1"/>
    <property type="molecule type" value="Genomic_DNA"/>
</dbReference>
<dbReference type="InterPro" id="IPR013483">
    <property type="entry name" value="MoaA"/>
</dbReference>
<comment type="catalytic activity">
    <reaction evidence="11 12">
        <text>GTP + AH2 + S-adenosyl-L-methionine = (8S)-3',8-cyclo-7,8-dihydroguanosine 5'-triphosphate + 5'-deoxyadenosine + L-methionine + A + H(+)</text>
        <dbReference type="Rhea" id="RHEA:49576"/>
        <dbReference type="ChEBI" id="CHEBI:13193"/>
        <dbReference type="ChEBI" id="CHEBI:15378"/>
        <dbReference type="ChEBI" id="CHEBI:17319"/>
        <dbReference type="ChEBI" id="CHEBI:17499"/>
        <dbReference type="ChEBI" id="CHEBI:37565"/>
        <dbReference type="ChEBI" id="CHEBI:57844"/>
        <dbReference type="ChEBI" id="CHEBI:59789"/>
        <dbReference type="ChEBI" id="CHEBI:131766"/>
        <dbReference type="EC" id="4.1.99.22"/>
    </reaction>
</comment>